<proteinExistence type="predicted"/>
<protein>
    <submittedName>
        <fullName evidence="2">Uncharacterized protein</fullName>
    </submittedName>
</protein>
<keyword evidence="1" id="KW-0472">Membrane</keyword>
<comment type="caution">
    <text evidence="2">The sequence shown here is derived from an EMBL/GenBank/DDBJ whole genome shotgun (WGS) entry which is preliminary data.</text>
</comment>
<dbReference type="AlphaFoldDB" id="A0AAV5MT57"/>
<keyword evidence="3" id="KW-1185">Reference proteome</keyword>
<name>A0AAV5MT57_9ROSI</name>
<accession>A0AAV5MT57</accession>
<gene>
    <name evidence="2" type="ORF">SLEP1_g58367</name>
</gene>
<dbReference type="Proteomes" id="UP001054252">
    <property type="component" value="Unassembled WGS sequence"/>
</dbReference>
<feature type="transmembrane region" description="Helical" evidence="1">
    <location>
        <begin position="12"/>
        <end position="36"/>
    </location>
</feature>
<keyword evidence="1" id="KW-0812">Transmembrane</keyword>
<sequence>MEMFSSLSGYLFFINFFCAFSLVISAQYCSGAYILGFGGPIGRDLRVIIKAHLGPTRKTHFPPLLSSLARFSPSHPVKGRSHRTKLWPPTDSRRKWTSLEPRDFGNITLCFMYFDAFWLRYGAPMVAGIGSTYLSARSGAHQRNGVLFPTNKDQPTPTGVPRC</sequence>
<reference evidence="2 3" key="1">
    <citation type="journal article" date="2021" name="Commun. Biol.">
        <title>The genome of Shorea leprosula (Dipterocarpaceae) highlights the ecological relevance of drought in aseasonal tropical rainforests.</title>
        <authorList>
            <person name="Ng K.K.S."/>
            <person name="Kobayashi M.J."/>
            <person name="Fawcett J.A."/>
            <person name="Hatakeyama M."/>
            <person name="Paape T."/>
            <person name="Ng C.H."/>
            <person name="Ang C.C."/>
            <person name="Tnah L.H."/>
            <person name="Lee C.T."/>
            <person name="Nishiyama T."/>
            <person name="Sese J."/>
            <person name="O'Brien M.J."/>
            <person name="Copetti D."/>
            <person name="Mohd Noor M.I."/>
            <person name="Ong R.C."/>
            <person name="Putra M."/>
            <person name="Sireger I.Z."/>
            <person name="Indrioko S."/>
            <person name="Kosugi Y."/>
            <person name="Izuno A."/>
            <person name="Isagi Y."/>
            <person name="Lee S.L."/>
            <person name="Shimizu K.K."/>
        </authorList>
    </citation>
    <scope>NUCLEOTIDE SEQUENCE [LARGE SCALE GENOMIC DNA]</scope>
    <source>
        <strain evidence="2">214</strain>
    </source>
</reference>
<evidence type="ECO:0000313" key="3">
    <source>
        <dbReference type="Proteomes" id="UP001054252"/>
    </source>
</evidence>
<evidence type="ECO:0000256" key="1">
    <source>
        <dbReference type="SAM" id="Phobius"/>
    </source>
</evidence>
<organism evidence="2 3">
    <name type="scientific">Rubroshorea leprosula</name>
    <dbReference type="NCBI Taxonomy" id="152421"/>
    <lineage>
        <taxon>Eukaryota</taxon>
        <taxon>Viridiplantae</taxon>
        <taxon>Streptophyta</taxon>
        <taxon>Embryophyta</taxon>
        <taxon>Tracheophyta</taxon>
        <taxon>Spermatophyta</taxon>
        <taxon>Magnoliopsida</taxon>
        <taxon>eudicotyledons</taxon>
        <taxon>Gunneridae</taxon>
        <taxon>Pentapetalae</taxon>
        <taxon>rosids</taxon>
        <taxon>malvids</taxon>
        <taxon>Malvales</taxon>
        <taxon>Dipterocarpaceae</taxon>
        <taxon>Rubroshorea</taxon>
    </lineage>
</organism>
<keyword evidence="1" id="KW-1133">Transmembrane helix</keyword>
<evidence type="ECO:0000313" key="2">
    <source>
        <dbReference type="EMBL" id="GKV51742.1"/>
    </source>
</evidence>
<dbReference type="EMBL" id="BPVZ01000533">
    <property type="protein sequence ID" value="GKV51742.1"/>
    <property type="molecule type" value="Genomic_DNA"/>
</dbReference>